<dbReference type="Proteomes" id="UP000317332">
    <property type="component" value="Unassembled WGS sequence"/>
</dbReference>
<feature type="chain" id="PRO_5021379119" evidence="1">
    <location>
        <begin position="18"/>
        <end position="122"/>
    </location>
</feature>
<dbReference type="EMBL" id="VHIQ01000001">
    <property type="protein sequence ID" value="TPV35774.1"/>
    <property type="molecule type" value="Genomic_DNA"/>
</dbReference>
<evidence type="ECO:0000256" key="1">
    <source>
        <dbReference type="SAM" id="SignalP"/>
    </source>
</evidence>
<dbReference type="AlphaFoldDB" id="A0A506PPY8"/>
<keyword evidence="3" id="KW-1185">Reference proteome</keyword>
<gene>
    <name evidence="2" type="ORF">FJ651_02330</name>
</gene>
<proteinExistence type="predicted"/>
<reference evidence="2 3" key="1">
    <citation type="submission" date="2019-06" db="EMBL/GenBank/DDBJ databases">
        <title>Flavobacteriaceae Paucihalobacterium erythroidium CWB-1, complete genome.</title>
        <authorList>
            <person name="Wu S."/>
        </authorList>
    </citation>
    <scope>NUCLEOTIDE SEQUENCE [LARGE SCALE GENOMIC DNA]</scope>
    <source>
        <strain evidence="2 3">CWB-1</strain>
    </source>
</reference>
<protein>
    <submittedName>
        <fullName evidence="2">Uncharacterized protein</fullName>
    </submittedName>
</protein>
<sequence>MKTVILFITMLIGFSVAAQTKPLNGQILESKVLTSNIGVTLKADSLEKIETLNDDDVRAIFESSSPNQSIYFEFVCEKDQGDNYLIENFSLKIEGNSNELDVFMSRFQKAKKTIIKFYNQNP</sequence>
<accession>A0A506PPY8</accession>
<feature type="signal peptide" evidence="1">
    <location>
        <begin position="1"/>
        <end position="17"/>
    </location>
</feature>
<evidence type="ECO:0000313" key="3">
    <source>
        <dbReference type="Proteomes" id="UP000317332"/>
    </source>
</evidence>
<name>A0A506PPY8_9FLAO</name>
<keyword evidence="1" id="KW-0732">Signal</keyword>
<comment type="caution">
    <text evidence="2">The sequence shown here is derived from an EMBL/GenBank/DDBJ whole genome shotgun (WGS) entry which is preliminary data.</text>
</comment>
<evidence type="ECO:0000313" key="2">
    <source>
        <dbReference type="EMBL" id="TPV35774.1"/>
    </source>
</evidence>
<organism evidence="2 3">
    <name type="scientific">Paucihalobacter ruber</name>
    <dbReference type="NCBI Taxonomy" id="2567861"/>
    <lineage>
        <taxon>Bacteria</taxon>
        <taxon>Pseudomonadati</taxon>
        <taxon>Bacteroidota</taxon>
        <taxon>Flavobacteriia</taxon>
        <taxon>Flavobacteriales</taxon>
        <taxon>Flavobacteriaceae</taxon>
        <taxon>Paucihalobacter</taxon>
    </lineage>
</organism>
<dbReference type="RefSeq" id="WP_140988783.1">
    <property type="nucleotide sequence ID" value="NZ_VHIQ01000001.1"/>
</dbReference>